<name>A0A3L6R2A6_PANMI</name>
<feature type="compositionally biased region" description="Basic residues" evidence="1">
    <location>
        <begin position="47"/>
        <end position="57"/>
    </location>
</feature>
<feature type="compositionally biased region" description="Basic and acidic residues" evidence="1">
    <location>
        <begin position="141"/>
        <end position="150"/>
    </location>
</feature>
<accession>A0A3L6R2A6</accession>
<dbReference type="AlphaFoldDB" id="A0A3L6R2A6"/>
<comment type="caution">
    <text evidence="2">The sequence shown here is derived from an EMBL/GenBank/DDBJ whole genome shotgun (WGS) entry which is preliminary data.</text>
</comment>
<reference evidence="3" key="1">
    <citation type="journal article" date="2019" name="Nat. Commun.">
        <title>The genome of broomcorn millet.</title>
        <authorList>
            <person name="Zou C."/>
            <person name="Miki D."/>
            <person name="Li D."/>
            <person name="Tang Q."/>
            <person name="Xiao L."/>
            <person name="Rajput S."/>
            <person name="Deng P."/>
            <person name="Jia W."/>
            <person name="Huang R."/>
            <person name="Zhang M."/>
            <person name="Sun Y."/>
            <person name="Hu J."/>
            <person name="Fu X."/>
            <person name="Schnable P.S."/>
            <person name="Li F."/>
            <person name="Zhang H."/>
            <person name="Feng B."/>
            <person name="Zhu X."/>
            <person name="Liu R."/>
            <person name="Schnable J.C."/>
            <person name="Zhu J.-K."/>
            <person name="Zhang H."/>
        </authorList>
    </citation>
    <scope>NUCLEOTIDE SEQUENCE [LARGE SCALE GENOMIC DNA]</scope>
</reference>
<feature type="region of interest" description="Disordered" evidence="1">
    <location>
        <begin position="1"/>
        <end position="157"/>
    </location>
</feature>
<feature type="compositionally biased region" description="Pro residues" evidence="1">
    <location>
        <begin position="36"/>
        <end position="46"/>
    </location>
</feature>
<protein>
    <submittedName>
        <fullName evidence="2">Uncharacterized protein</fullName>
    </submittedName>
</protein>
<feature type="compositionally biased region" description="Low complexity" evidence="1">
    <location>
        <begin position="204"/>
        <end position="219"/>
    </location>
</feature>
<feature type="compositionally biased region" description="Low complexity" evidence="1">
    <location>
        <begin position="115"/>
        <end position="136"/>
    </location>
</feature>
<organism evidence="2 3">
    <name type="scientific">Panicum miliaceum</name>
    <name type="common">Proso millet</name>
    <name type="synonym">Broomcorn millet</name>
    <dbReference type="NCBI Taxonomy" id="4540"/>
    <lineage>
        <taxon>Eukaryota</taxon>
        <taxon>Viridiplantae</taxon>
        <taxon>Streptophyta</taxon>
        <taxon>Embryophyta</taxon>
        <taxon>Tracheophyta</taxon>
        <taxon>Spermatophyta</taxon>
        <taxon>Magnoliopsida</taxon>
        <taxon>Liliopsida</taxon>
        <taxon>Poales</taxon>
        <taxon>Poaceae</taxon>
        <taxon>PACMAD clade</taxon>
        <taxon>Panicoideae</taxon>
        <taxon>Panicodae</taxon>
        <taxon>Paniceae</taxon>
        <taxon>Panicinae</taxon>
        <taxon>Panicum</taxon>
        <taxon>Panicum sect. Panicum</taxon>
    </lineage>
</organism>
<feature type="region of interest" description="Disordered" evidence="1">
    <location>
        <begin position="176"/>
        <end position="254"/>
    </location>
</feature>
<dbReference type="EMBL" id="PQIB02000010">
    <property type="protein sequence ID" value="RLM93609.1"/>
    <property type="molecule type" value="Genomic_DNA"/>
</dbReference>
<evidence type="ECO:0000313" key="3">
    <source>
        <dbReference type="Proteomes" id="UP000275267"/>
    </source>
</evidence>
<keyword evidence="3" id="KW-1185">Reference proteome</keyword>
<feature type="compositionally biased region" description="Low complexity" evidence="1">
    <location>
        <begin position="62"/>
        <end position="75"/>
    </location>
</feature>
<proteinExistence type="predicted"/>
<evidence type="ECO:0000256" key="1">
    <source>
        <dbReference type="SAM" id="MobiDB-lite"/>
    </source>
</evidence>
<dbReference type="Proteomes" id="UP000275267">
    <property type="component" value="Unassembled WGS sequence"/>
</dbReference>
<feature type="compositionally biased region" description="Basic and acidic residues" evidence="1">
    <location>
        <begin position="93"/>
        <end position="105"/>
    </location>
</feature>
<gene>
    <name evidence="2" type="ORF">C2845_PM08G22780</name>
</gene>
<evidence type="ECO:0000313" key="2">
    <source>
        <dbReference type="EMBL" id="RLM93609.1"/>
    </source>
</evidence>
<sequence length="276" mass="28592">MVLQRTSRMRKRYDREETVPHVAPPRGGSRRNLLPRAPPPTSPAPPSRRRPSGRKKGGGGASPPLSLLSSPRPLLVAGPSIAAAAVRGNPRPDPPREQPDLRPRPPDLLSQGLDAAAAAPTAAGTRHGTAAAAPAACTWQGRRDARDAAKRPVGRGWGAAVSGAWLGRSQAAGGVRLRAAGARRRRRHPLPGPPVGHGCDSSRGRGASAAGAHGARQGRVGSSTHAGVRGWLGPASRRRRPARPAIPVTAGGAARYPGSAASVFRGGHGLLRRRRC</sequence>